<feature type="region of interest" description="Disordered" evidence="1">
    <location>
        <begin position="1"/>
        <end position="48"/>
    </location>
</feature>
<keyword evidence="3" id="KW-1185">Reference proteome</keyword>
<feature type="region of interest" description="Disordered" evidence="1">
    <location>
        <begin position="316"/>
        <end position="335"/>
    </location>
</feature>
<evidence type="ECO:0000313" key="3">
    <source>
        <dbReference type="Proteomes" id="UP000298138"/>
    </source>
</evidence>
<feature type="region of interest" description="Disordered" evidence="1">
    <location>
        <begin position="60"/>
        <end position="88"/>
    </location>
</feature>
<dbReference type="EMBL" id="ML220113">
    <property type="protein sequence ID" value="TGZ83836.1"/>
    <property type="molecule type" value="Genomic_DNA"/>
</dbReference>
<feature type="compositionally biased region" description="Basic and acidic residues" evidence="1">
    <location>
        <begin position="76"/>
        <end position="86"/>
    </location>
</feature>
<dbReference type="AlphaFoldDB" id="A0A4S2N440"/>
<dbReference type="Proteomes" id="UP000298138">
    <property type="component" value="Unassembled WGS sequence"/>
</dbReference>
<protein>
    <submittedName>
        <fullName evidence="2">Uncharacterized protein</fullName>
    </submittedName>
</protein>
<accession>A0A4S2N440</accession>
<dbReference type="InParanoid" id="A0A4S2N440"/>
<evidence type="ECO:0000256" key="1">
    <source>
        <dbReference type="SAM" id="MobiDB-lite"/>
    </source>
</evidence>
<feature type="compositionally biased region" description="Low complexity" evidence="1">
    <location>
        <begin position="30"/>
        <end position="48"/>
    </location>
</feature>
<dbReference type="STRING" id="341454.A0A4S2N440"/>
<evidence type="ECO:0000313" key="2">
    <source>
        <dbReference type="EMBL" id="TGZ83836.1"/>
    </source>
</evidence>
<proteinExistence type="predicted"/>
<gene>
    <name evidence="2" type="ORF">EX30DRAFT_393387</name>
</gene>
<organism evidence="2 3">
    <name type="scientific">Ascodesmis nigricans</name>
    <dbReference type="NCBI Taxonomy" id="341454"/>
    <lineage>
        <taxon>Eukaryota</taxon>
        <taxon>Fungi</taxon>
        <taxon>Dikarya</taxon>
        <taxon>Ascomycota</taxon>
        <taxon>Pezizomycotina</taxon>
        <taxon>Pezizomycetes</taxon>
        <taxon>Pezizales</taxon>
        <taxon>Ascodesmidaceae</taxon>
        <taxon>Ascodesmis</taxon>
    </lineage>
</organism>
<reference evidence="2 3" key="1">
    <citation type="submission" date="2019-04" db="EMBL/GenBank/DDBJ databases">
        <title>Comparative genomics and transcriptomics to analyze fruiting body development in filamentous ascomycetes.</title>
        <authorList>
            <consortium name="DOE Joint Genome Institute"/>
            <person name="Lutkenhaus R."/>
            <person name="Traeger S."/>
            <person name="Breuer J."/>
            <person name="Kuo A."/>
            <person name="Lipzen A."/>
            <person name="Pangilinan J."/>
            <person name="Dilworth D."/>
            <person name="Sandor L."/>
            <person name="Poggeler S."/>
            <person name="Barry K."/>
            <person name="Grigoriev I.V."/>
            <person name="Nowrousian M."/>
        </authorList>
    </citation>
    <scope>NUCLEOTIDE SEQUENCE [LARGE SCALE GENOMIC DNA]</scope>
    <source>
        <strain evidence="2 3">CBS 389.68</strain>
    </source>
</reference>
<name>A0A4S2N440_9PEZI</name>
<dbReference type="OrthoDB" id="66095at2759"/>
<sequence length="386" mass="43073">MSPDPKNVFRGPMQSAEPVAGPSSPPSHPLPSETTTEPTTFPSEATVEPAILPTAATTTLPVIPDPETMGTFFSQHDSHEHDNEHDSELEDYQYNEDYDSYYESGSQESTTPSVLLPALPSFSPTPTDVTRVFHLLTRHLRQPLPAELVLAIIDFADYYPMITATLQRKADVSAMEGRGDRCVARRAAVVSEPVPKGIRKIKKVEFWMRSGDQGWSGEDRRFQGTYRASYTWFEAAILRPKPSTNVCNLATRIQKHGATDVTDPKQPFFPEPGYNLVPPPHRDNSNDDVTHNVWNLQLNRCSTGDPKSHIVRWYEGSQPQEPEEGESAEEKKEDKWDYDVSGAGRGVGFVEALMPGDRVVVLARAIYPGWVNRVEGVEVRITMVPI</sequence>